<dbReference type="AlphaFoldDB" id="A0A0C9R541"/>
<feature type="compositionally biased region" description="Polar residues" evidence="1">
    <location>
        <begin position="113"/>
        <end position="123"/>
    </location>
</feature>
<proteinExistence type="predicted"/>
<feature type="chain" id="PRO_5002201762" evidence="2">
    <location>
        <begin position="24"/>
        <end position="377"/>
    </location>
</feature>
<feature type="region of interest" description="Disordered" evidence="1">
    <location>
        <begin position="106"/>
        <end position="130"/>
    </location>
</feature>
<feature type="compositionally biased region" description="Polar residues" evidence="1">
    <location>
        <begin position="183"/>
        <end position="205"/>
    </location>
</feature>
<evidence type="ECO:0000313" key="3">
    <source>
        <dbReference type="EMBL" id="JAG77664.1"/>
    </source>
</evidence>
<feature type="compositionally biased region" description="Basic and acidic residues" evidence="1">
    <location>
        <begin position="366"/>
        <end position="377"/>
    </location>
</feature>
<protein>
    <submittedName>
        <fullName evidence="3">Hmu_0 protein</fullName>
    </submittedName>
</protein>
<feature type="signal peptide" evidence="2">
    <location>
        <begin position="1"/>
        <end position="23"/>
    </location>
</feature>
<feature type="region of interest" description="Disordered" evidence="1">
    <location>
        <begin position="357"/>
        <end position="377"/>
    </location>
</feature>
<organism evidence="3">
    <name type="scientific">Fopius arisanus</name>
    <dbReference type="NCBI Taxonomy" id="64838"/>
    <lineage>
        <taxon>Eukaryota</taxon>
        <taxon>Metazoa</taxon>
        <taxon>Ecdysozoa</taxon>
        <taxon>Arthropoda</taxon>
        <taxon>Hexapoda</taxon>
        <taxon>Insecta</taxon>
        <taxon>Pterygota</taxon>
        <taxon>Neoptera</taxon>
        <taxon>Endopterygota</taxon>
        <taxon>Hymenoptera</taxon>
        <taxon>Apocrita</taxon>
        <taxon>Ichneumonoidea</taxon>
        <taxon>Braconidae</taxon>
        <taxon>Opiinae</taxon>
        <taxon>Fopius</taxon>
    </lineage>
</organism>
<accession>A0A0C9R541</accession>
<sequence>QNEFIMLRIGFVVLLMCYNCANAKTRTEDGNAEIVQLCLPNAVCSLLNCSNSSLAQNASSNQPCIVILQPGWKWKCVYPSALNINSECIYATLCADAGKKTHPLIIKDDESDGYSSKNIQAPSSEEVDMDQFDDLDQVDEYDWENESSAESSNQSSPTRGDIVPPILGDGDPGVTGGNYEPGSENNPTTPRFDQSSNPKNDVSSTVEDDDSNQKQSNNQSKMGVPKAYRRRGATLPTPAYDISVILQQVTVPPAQYGIQESDSDFALDQYGIGGDEIDDDKQCNKILLDLVNRGVLQLNLLELLLKEAKNSGFSAWSRLDTEDLIKLINQCPRVEEMLSHETRQRRCAQRSKVLYYKNAKSREKRSKNEHNNDKNPE</sequence>
<feature type="non-terminal residue" evidence="3">
    <location>
        <position position="1"/>
    </location>
</feature>
<reference evidence="3" key="1">
    <citation type="submission" date="2015-01" db="EMBL/GenBank/DDBJ databases">
        <title>Transcriptome Assembly of Fopius arisanus.</title>
        <authorList>
            <person name="Geib S."/>
        </authorList>
    </citation>
    <scope>NUCLEOTIDE SEQUENCE</scope>
</reference>
<evidence type="ECO:0000256" key="2">
    <source>
        <dbReference type="SAM" id="SignalP"/>
    </source>
</evidence>
<dbReference type="EMBL" id="GBYB01007897">
    <property type="protein sequence ID" value="JAG77664.1"/>
    <property type="molecule type" value="Transcribed_RNA"/>
</dbReference>
<keyword evidence="2" id="KW-0732">Signal</keyword>
<gene>
    <name evidence="3" type="primary">hmu_0</name>
    <name evidence="3" type="ORF">g.17034</name>
</gene>
<evidence type="ECO:0000256" key="1">
    <source>
        <dbReference type="SAM" id="MobiDB-lite"/>
    </source>
</evidence>
<name>A0A0C9R541_9HYME</name>
<feature type="region of interest" description="Disordered" evidence="1">
    <location>
        <begin position="142"/>
        <end position="228"/>
    </location>
</feature>